<reference evidence="2" key="1">
    <citation type="submission" date="2023-03" db="EMBL/GenBank/DDBJ databases">
        <title>Chromosome-level genomes of two armyworms, Mythimna separata and Mythimna loreyi, provide insights into the biosynthesis and reception of sex pheromones.</title>
        <authorList>
            <person name="Zhao H."/>
        </authorList>
    </citation>
    <scope>NUCLEOTIDE SEQUENCE</scope>
    <source>
        <strain evidence="2">BeijingLab</strain>
        <tissue evidence="2">Pupa</tissue>
    </source>
</reference>
<feature type="region of interest" description="Disordered" evidence="1">
    <location>
        <begin position="58"/>
        <end position="80"/>
    </location>
</feature>
<dbReference type="AlphaFoldDB" id="A0AAD8DXF6"/>
<gene>
    <name evidence="2" type="ORF">PYW07_006205</name>
</gene>
<dbReference type="EMBL" id="JARGEI010000007">
    <property type="protein sequence ID" value="KAJ8728509.1"/>
    <property type="molecule type" value="Genomic_DNA"/>
</dbReference>
<accession>A0AAD8DXF6</accession>
<dbReference type="Proteomes" id="UP001231518">
    <property type="component" value="Chromosome 19"/>
</dbReference>
<feature type="region of interest" description="Disordered" evidence="1">
    <location>
        <begin position="119"/>
        <end position="143"/>
    </location>
</feature>
<evidence type="ECO:0000313" key="3">
    <source>
        <dbReference type="Proteomes" id="UP001231518"/>
    </source>
</evidence>
<comment type="caution">
    <text evidence="2">The sequence shown here is derived from an EMBL/GenBank/DDBJ whole genome shotgun (WGS) entry which is preliminary data.</text>
</comment>
<evidence type="ECO:0000313" key="2">
    <source>
        <dbReference type="EMBL" id="KAJ8728509.1"/>
    </source>
</evidence>
<protein>
    <submittedName>
        <fullName evidence="2">Uncharacterized protein</fullName>
    </submittedName>
</protein>
<name>A0AAD8DXF6_MYTSE</name>
<evidence type="ECO:0000256" key="1">
    <source>
        <dbReference type="SAM" id="MobiDB-lite"/>
    </source>
</evidence>
<keyword evidence="3" id="KW-1185">Reference proteome</keyword>
<sequence length="190" mass="21390">MLGPFRHCQHVKHLNHAAVALTNANIGEVITVLATRNYSDDKKGQGCCKDVVQTAGMKVEPWPKPDDSPQPWRAQCPQEPQPANYDPYRIKIPEPVVPPLPPSNVKRIGVLYVSAEDQNQQNQQNWQSGHTGYHQHPGYQQSQQECEQEEIKPGFFGRIKGFFNKLKGKGKEGEGDAMMTGSRTLDLLYR</sequence>
<organism evidence="2 3">
    <name type="scientific">Mythimna separata</name>
    <name type="common">Oriental armyworm</name>
    <name type="synonym">Pseudaletia separata</name>
    <dbReference type="NCBI Taxonomy" id="271217"/>
    <lineage>
        <taxon>Eukaryota</taxon>
        <taxon>Metazoa</taxon>
        <taxon>Ecdysozoa</taxon>
        <taxon>Arthropoda</taxon>
        <taxon>Hexapoda</taxon>
        <taxon>Insecta</taxon>
        <taxon>Pterygota</taxon>
        <taxon>Neoptera</taxon>
        <taxon>Endopterygota</taxon>
        <taxon>Lepidoptera</taxon>
        <taxon>Glossata</taxon>
        <taxon>Ditrysia</taxon>
        <taxon>Noctuoidea</taxon>
        <taxon>Noctuidae</taxon>
        <taxon>Noctuinae</taxon>
        <taxon>Hadenini</taxon>
        <taxon>Mythimna</taxon>
    </lineage>
</organism>
<proteinExistence type="predicted"/>